<evidence type="ECO:0000256" key="2">
    <source>
        <dbReference type="ARBA" id="ARBA00022723"/>
    </source>
</evidence>
<keyword evidence="3 6" id="KW-0378">Hydrolase</keyword>
<evidence type="ECO:0000256" key="1">
    <source>
        <dbReference type="ARBA" id="ARBA00022670"/>
    </source>
</evidence>
<dbReference type="OrthoDB" id="9766487at2"/>
<dbReference type="NCBIfam" id="TIGR00181">
    <property type="entry name" value="pepF"/>
    <property type="match status" value="1"/>
</dbReference>
<dbReference type="InterPro" id="IPR004438">
    <property type="entry name" value="Peptidase_M3B"/>
</dbReference>
<evidence type="ECO:0000259" key="8">
    <source>
        <dbReference type="Pfam" id="PF01432"/>
    </source>
</evidence>
<dbReference type="GO" id="GO:0046872">
    <property type="term" value="F:metal ion binding"/>
    <property type="evidence" value="ECO:0007669"/>
    <property type="project" value="UniProtKB-UniRule"/>
</dbReference>
<name>A0A2S0VQI3_9ALTE</name>
<evidence type="ECO:0000256" key="5">
    <source>
        <dbReference type="ARBA" id="ARBA00023049"/>
    </source>
</evidence>
<dbReference type="EMBL" id="CP026604">
    <property type="protein sequence ID" value="AWB66350.1"/>
    <property type="molecule type" value="Genomic_DNA"/>
</dbReference>
<dbReference type="InterPro" id="IPR013647">
    <property type="entry name" value="OligopepF_N_dom"/>
</dbReference>
<proteinExistence type="inferred from homology"/>
<dbReference type="RefSeq" id="WP_108602415.1">
    <property type="nucleotide sequence ID" value="NZ_CP026604.1"/>
</dbReference>
<dbReference type="Gene3D" id="1.20.140.70">
    <property type="entry name" value="Oligopeptidase f, N-terminal domain"/>
    <property type="match status" value="1"/>
</dbReference>
<dbReference type="KEGG" id="cate:C2869_07845"/>
<evidence type="ECO:0000256" key="3">
    <source>
        <dbReference type="ARBA" id="ARBA00022801"/>
    </source>
</evidence>
<evidence type="ECO:0000256" key="7">
    <source>
        <dbReference type="SAM" id="SignalP"/>
    </source>
</evidence>
<feature type="signal peptide" evidence="7">
    <location>
        <begin position="1"/>
        <end position="19"/>
    </location>
</feature>
<feature type="domain" description="Oligopeptidase F N-terminal" evidence="9">
    <location>
        <begin position="154"/>
        <end position="221"/>
    </location>
</feature>
<keyword evidence="4 6" id="KW-0862">Zinc</keyword>
<dbReference type="AlphaFoldDB" id="A0A2S0VQI3"/>
<dbReference type="InterPro" id="IPR001567">
    <property type="entry name" value="Pept_M3A_M3B_dom"/>
</dbReference>
<feature type="chain" id="PRO_5015491032" description="Oligopeptidase F" evidence="7">
    <location>
        <begin position="20"/>
        <end position="644"/>
    </location>
</feature>
<evidence type="ECO:0000256" key="4">
    <source>
        <dbReference type="ARBA" id="ARBA00022833"/>
    </source>
</evidence>
<gene>
    <name evidence="10" type="primary">pepF</name>
    <name evidence="10" type="ORF">C2869_07845</name>
</gene>
<feature type="domain" description="Peptidase M3A/M3B catalytic" evidence="8">
    <location>
        <begin position="244"/>
        <end position="623"/>
    </location>
</feature>
<protein>
    <recommendedName>
        <fullName evidence="6">Oligopeptidase F</fullName>
        <ecNumber evidence="6">3.4.24.-</ecNumber>
    </recommendedName>
</protein>
<dbReference type="GO" id="GO:0004222">
    <property type="term" value="F:metalloendopeptidase activity"/>
    <property type="evidence" value="ECO:0007669"/>
    <property type="project" value="UniProtKB-UniRule"/>
</dbReference>
<accession>A0A2S0VQI3</accession>
<evidence type="ECO:0000259" key="9">
    <source>
        <dbReference type="Pfam" id="PF08439"/>
    </source>
</evidence>
<dbReference type="Proteomes" id="UP000244441">
    <property type="component" value="Chromosome"/>
</dbReference>
<dbReference type="EC" id="3.4.24.-" evidence="6"/>
<dbReference type="GO" id="GO:0006508">
    <property type="term" value="P:proteolysis"/>
    <property type="evidence" value="ECO:0007669"/>
    <property type="project" value="UniProtKB-KW"/>
</dbReference>
<comment type="similarity">
    <text evidence="6">Belongs to the peptidase M3B family.</text>
</comment>
<evidence type="ECO:0000313" key="10">
    <source>
        <dbReference type="EMBL" id="AWB66350.1"/>
    </source>
</evidence>
<dbReference type="InterPro" id="IPR042088">
    <property type="entry name" value="OligoPept_F_C"/>
</dbReference>
<organism evidence="10 11">
    <name type="scientific">Saccharobesus litoralis</name>
    <dbReference type="NCBI Taxonomy" id="2172099"/>
    <lineage>
        <taxon>Bacteria</taxon>
        <taxon>Pseudomonadati</taxon>
        <taxon>Pseudomonadota</taxon>
        <taxon>Gammaproteobacteria</taxon>
        <taxon>Alteromonadales</taxon>
        <taxon>Alteromonadaceae</taxon>
        <taxon>Saccharobesus</taxon>
    </lineage>
</organism>
<dbReference type="Pfam" id="PF08439">
    <property type="entry name" value="Peptidase_M3_N"/>
    <property type="match status" value="1"/>
</dbReference>
<keyword evidence="2 6" id="KW-0479">Metal-binding</keyword>
<comment type="cofactor">
    <cofactor evidence="6">
        <name>Zn(2+)</name>
        <dbReference type="ChEBI" id="CHEBI:29105"/>
    </cofactor>
    <text evidence="6">Binds 1 zinc ion.</text>
</comment>
<evidence type="ECO:0000313" key="11">
    <source>
        <dbReference type="Proteomes" id="UP000244441"/>
    </source>
</evidence>
<dbReference type="Gene3D" id="1.10.287.830">
    <property type="entry name" value="putative peptidase helix hairpin domain like"/>
    <property type="match status" value="1"/>
</dbReference>
<reference evidence="10 11" key="1">
    <citation type="submission" date="2018-01" db="EMBL/GenBank/DDBJ databases">
        <title>Genome sequence of a Cantenovulum-like bacteria.</title>
        <authorList>
            <person name="Tan W.R."/>
            <person name="Lau N.-S."/>
            <person name="Go F."/>
            <person name="Amirul A.-A.A."/>
        </authorList>
    </citation>
    <scope>NUCLEOTIDE SEQUENCE [LARGE SCALE GENOMIC DNA]</scope>
    <source>
        <strain evidence="10 11">CCB-QB4</strain>
    </source>
</reference>
<keyword evidence="7" id="KW-0732">Signal</keyword>
<dbReference type="Gene3D" id="1.10.1370.20">
    <property type="entry name" value="Oligoendopeptidase f, C-terminal domain"/>
    <property type="match status" value="1"/>
</dbReference>
<dbReference type="SUPFAM" id="SSF55486">
    <property type="entry name" value="Metalloproteases ('zincins'), catalytic domain"/>
    <property type="match status" value="1"/>
</dbReference>
<dbReference type="Pfam" id="PF01432">
    <property type="entry name" value="Peptidase_M3"/>
    <property type="match status" value="1"/>
</dbReference>
<keyword evidence="11" id="KW-1185">Reference proteome</keyword>
<sequence>MKTKLKVLSLVISAALLNACGTTSDASATKVGSSAPQAKAESTQPKVKPVDEKYIWDLTDLYPSAQAWQDAHTTTKQAVEKLKDLQGTLGKSAQSLAAASEQISSVYKDAVRLLVYATLKADENLKIAENEERRQLAKALLSDLGSAVSWYNPEVLAIGETKIRRYLKQEPKLAVHKHALENILRNAPHTLSEEVEAVLAKTSKLTSAPNSIYSVFANANIPWPEITLSTGETQLLNQAGYSKLRQAPSREDRQKVFDTFWGKWKEYEATLGGVLNTHVQGLVFKTQVRNHDTSVSRALFDDAMPETVYRTLIKEVNDALPTLHRYFKLRKQMLNIEDDLRYFDIYPPLVQLDKTYSIEDSIAITRRALLPLGQEYLDAYDKGVEGRWMHVYPQEGKRSGAYMFGAAYDVHPYVLLNHNDDYNSASTFAHEYGHAVHSVLSNKTQPWETADYATFIAETASIMNEMLLEDMVIKEAKTDQEKLYYLGIGLEALRGTFFRQTMFAEFELKINDAAEAGEILTGAKLSEIYLDLLKRYHGHDQGVMKIDEAYAMEWAYIPHFYYDFYVFQYATSIAAAAGLAEKIGKGDTQARDAFINMLKAGGSDYPYNLMKQAGVDMATAAPYRALVTRMNNIMDKMEAIPAKQ</sequence>
<comment type="function">
    <text evidence="6">Has oligopeptidase activity and degrades a variety of small bioactive peptides.</text>
</comment>
<dbReference type="CDD" id="cd09608">
    <property type="entry name" value="M3B_PepF"/>
    <property type="match status" value="1"/>
</dbReference>
<keyword evidence="1 6" id="KW-0645">Protease</keyword>
<keyword evidence="5 6" id="KW-0482">Metalloprotease</keyword>
<evidence type="ECO:0000256" key="6">
    <source>
        <dbReference type="RuleBase" id="RU368091"/>
    </source>
</evidence>